<evidence type="ECO:0000313" key="2">
    <source>
        <dbReference type="EMBL" id="VDO53690.1"/>
    </source>
</evidence>
<evidence type="ECO:0000313" key="3">
    <source>
        <dbReference type="Proteomes" id="UP000280834"/>
    </source>
</evidence>
<organism evidence="4">
    <name type="scientific">Brugia timori</name>
    <dbReference type="NCBI Taxonomy" id="42155"/>
    <lineage>
        <taxon>Eukaryota</taxon>
        <taxon>Metazoa</taxon>
        <taxon>Ecdysozoa</taxon>
        <taxon>Nematoda</taxon>
        <taxon>Chromadorea</taxon>
        <taxon>Rhabditida</taxon>
        <taxon>Spirurina</taxon>
        <taxon>Spiruromorpha</taxon>
        <taxon>Filarioidea</taxon>
        <taxon>Onchocercidae</taxon>
        <taxon>Brugia</taxon>
    </lineage>
</organism>
<keyword evidence="1" id="KW-1133">Transmembrane helix</keyword>
<keyword evidence="1" id="KW-0472">Membrane</keyword>
<reference evidence="2 3" key="2">
    <citation type="submission" date="2018-11" db="EMBL/GenBank/DDBJ databases">
        <authorList>
            <consortium name="Pathogen Informatics"/>
        </authorList>
    </citation>
    <scope>NUCLEOTIDE SEQUENCE [LARGE SCALE GENOMIC DNA]</scope>
</reference>
<sequence>MFFKSRIRKSKSWSAPIRQTVRYLFPCLFVSFSFLFYPRIFNSSYLVISLSLFISVPLYFTSFHLSYFSCLF</sequence>
<gene>
    <name evidence="2" type="ORF">BTMF_LOCUS15350</name>
</gene>
<reference evidence="4" key="1">
    <citation type="submission" date="2017-02" db="UniProtKB">
        <authorList>
            <consortium name="WormBaseParasite"/>
        </authorList>
    </citation>
    <scope>IDENTIFICATION</scope>
</reference>
<name>A0A0R3RBG2_9BILA</name>
<evidence type="ECO:0000313" key="4">
    <source>
        <dbReference type="WBParaSite" id="BTMF_0001738101-mRNA-1"/>
    </source>
</evidence>
<keyword evidence="1" id="KW-0812">Transmembrane</keyword>
<feature type="transmembrane region" description="Helical" evidence="1">
    <location>
        <begin position="46"/>
        <end position="68"/>
    </location>
</feature>
<dbReference type="AlphaFoldDB" id="A0A0R3RBG2"/>
<dbReference type="Proteomes" id="UP000280834">
    <property type="component" value="Unassembled WGS sequence"/>
</dbReference>
<proteinExistence type="predicted"/>
<evidence type="ECO:0000256" key="1">
    <source>
        <dbReference type="SAM" id="Phobius"/>
    </source>
</evidence>
<protein>
    <submittedName>
        <fullName evidence="2 4">Uncharacterized protein</fullName>
    </submittedName>
</protein>
<dbReference type="WBParaSite" id="BTMF_0001738101-mRNA-1">
    <property type="protein sequence ID" value="BTMF_0001738101-mRNA-1"/>
    <property type="gene ID" value="BTMF_0001738101"/>
</dbReference>
<dbReference type="EMBL" id="UZAG01022449">
    <property type="protein sequence ID" value="VDO53690.1"/>
    <property type="molecule type" value="Genomic_DNA"/>
</dbReference>
<accession>A0A0R3RBG2</accession>
<keyword evidence="3" id="KW-1185">Reference proteome</keyword>
<feature type="transmembrane region" description="Helical" evidence="1">
    <location>
        <begin position="21"/>
        <end position="40"/>
    </location>
</feature>